<keyword evidence="3" id="KW-0472">Membrane</keyword>
<keyword evidence="1" id="KW-0175">Coiled coil</keyword>
<feature type="transmembrane region" description="Helical" evidence="3">
    <location>
        <begin position="463"/>
        <end position="483"/>
    </location>
</feature>
<feature type="transmembrane region" description="Helical" evidence="3">
    <location>
        <begin position="844"/>
        <end position="863"/>
    </location>
</feature>
<dbReference type="Proteomes" id="UP000444318">
    <property type="component" value="Unassembled WGS sequence"/>
</dbReference>
<feature type="compositionally biased region" description="Pro residues" evidence="2">
    <location>
        <begin position="161"/>
        <end position="172"/>
    </location>
</feature>
<feature type="compositionally biased region" description="Pro residues" evidence="2">
    <location>
        <begin position="126"/>
        <end position="140"/>
    </location>
</feature>
<evidence type="ECO:0000256" key="1">
    <source>
        <dbReference type="SAM" id="Coils"/>
    </source>
</evidence>
<feature type="transmembrane region" description="Helical" evidence="3">
    <location>
        <begin position="748"/>
        <end position="767"/>
    </location>
</feature>
<feature type="transmembrane region" description="Helical" evidence="3">
    <location>
        <begin position="283"/>
        <end position="316"/>
    </location>
</feature>
<feature type="transmembrane region" description="Helical" evidence="3">
    <location>
        <begin position="636"/>
        <end position="658"/>
    </location>
</feature>
<name>A0A843SNC9_9BURK</name>
<feature type="transmembrane region" description="Helical" evidence="3">
    <location>
        <begin position="250"/>
        <end position="271"/>
    </location>
</feature>
<dbReference type="PANTHER" id="PTHR38434:SF1">
    <property type="entry name" value="BLL2549 PROTEIN"/>
    <property type="match status" value="1"/>
</dbReference>
<feature type="transmembrane region" description="Helical" evidence="3">
    <location>
        <begin position="544"/>
        <end position="561"/>
    </location>
</feature>
<dbReference type="Pfam" id="PF10101">
    <property type="entry name" value="DUF2339"/>
    <property type="match status" value="2"/>
</dbReference>
<evidence type="ECO:0000313" key="5">
    <source>
        <dbReference type="Proteomes" id="UP000444318"/>
    </source>
</evidence>
<feature type="transmembrane region" description="Helical" evidence="3">
    <location>
        <begin position="224"/>
        <end position="244"/>
    </location>
</feature>
<feature type="transmembrane region" description="Helical" evidence="3">
    <location>
        <begin position="436"/>
        <end position="456"/>
    </location>
</feature>
<feature type="transmembrane region" description="Helical" evidence="3">
    <location>
        <begin position="883"/>
        <end position="901"/>
    </location>
</feature>
<feature type="transmembrane region" description="Helical" evidence="3">
    <location>
        <begin position="670"/>
        <end position="688"/>
    </location>
</feature>
<keyword evidence="5" id="KW-1185">Reference proteome</keyword>
<proteinExistence type="predicted"/>
<gene>
    <name evidence="4" type="ORF">GEV01_28750</name>
</gene>
<feature type="transmembrane region" description="Helical" evidence="3">
    <location>
        <begin position="952"/>
        <end position="975"/>
    </location>
</feature>
<feature type="transmembrane region" description="Helical" evidence="3">
    <location>
        <begin position="779"/>
        <end position="797"/>
    </location>
</feature>
<dbReference type="EMBL" id="WHUF01000011">
    <property type="protein sequence ID" value="MQA23520.1"/>
    <property type="molecule type" value="Genomic_DNA"/>
</dbReference>
<feature type="coiled-coil region" evidence="1">
    <location>
        <begin position="16"/>
        <end position="43"/>
    </location>
</feature>
<feature type="transmembrane region" description="Helical" evidence="3">
    <location>
        <begin position="708"/>
        <end position="728"/>
    </location>
</feature>
<keyword evidence="3" id="KW-0812">Transmembrane</keyword>
<evidence type="ECO:0000256" key="2">
    <source>
        <dbReference type="SAM" id="MobiDB-lite"/>
    </source>
</evidence>
<feature type="transmembrane region" description="Helical" evidence="3">
    <location>
        <begin position="803"/>
        <end position="823"/>
    </location>
</feature>
<sequence>MEFLLFIFGVFTLSIAWRARNEARQARKVASELQRDVDALREMQSAMQRVAEARQATQPAPAAPSAAAPAAHAVAPTPPSFAARVPVAMPTPIQAPAAAAAAPVSTPAIVPTPPPSVTAPAQPRQGPDPTPAPVTEPSPAPAYASASASGSAPTPAIQHPAPRPFEPIPPPTPRREQAPPQWLVAAKAWLFGGNLVAKLGLLILFIGVSFLLKYTAARVSVPIEFRLAGIVLADIALLAWGWCIRLSRPAISLPVQGAALAVLMLVTFGAFRMYQLIPGSLAFALLFVLTVFTCLLAVLQDAMWLAIFGIVGGFAAPILASTGGGSHIGLFSYYALLNAGVFALALLRSWRPLNLLGFAFTFAIGTAWGVLRYTPENYLSVQLFLLLFFAFYVSIPLAYARQQSVKLKNYVDGTLVFGTPMLGFGLQFSLVRGYPFGVAYSALALGLLYIGLATVLRRRDKVALLADAFLALGIVFGTLAIPFALDGRWTSAAWALEGAGIVWIGLRQKQTLAWVFGLLVQAGAWLSFFGTVSGLSPESALESNLWLGFILLSITAFLMATRFRAQQDSGTKLFTALAALFLAFASIWMIAGAWTEIFLRTDGASQANLLVVSALVAAATLYFIARKMAWQLASGFALIAQAVAGVMLAVLALTQWNWIEATPDLFDRPILGAAMICAGALFSSWALMRHDGREPGTTSYGLSRLTMLWAGLWWFALILPDLASWLSIRYQIMTAGAWTSDDILGPGIYGMLLAANAFAIVTLARRLQWPRLRTLAEPTWIGLTVASVAMLVSLYGGNHLPAASTWLAYAALWLAGEWLMRAWSANDWPLGSIQLHLLHCVRTGGLWLMIWPVAAIWITRWLHGADSAEAQLLADAGWETSASWVRFIPAWLMMAAVGWLMQRARAGGWPVAPLADWYRRRLIPLACGWALTLVAVWNLTQNGAMAPLPYVPLLNPLDLTTCFAMLMAYGCYRLLSGSEADGTVRTFLLANWPAHWIAPMPLLAALLGYGWLNLALLRTVSNYMNVPYEFDAMFASQFVQAMLSLVWSITALLLMRFAARRALRTVWISGAVLLGLVVAKLFLVDLSNVGGVERIVSFLGVGALMVGIGYLAPYPSATENK</sequence>
<evidence type="ECO:0000313" key="4">
    <source>
        <dbReference type="EMBL" id="MQA23520.1"/>
    </source>
</evidence>
<feature type="transmembrane region" description="Helical" evidence="3">
    <location>
        <begin position="328"/>
        <end position="346"/>
    </location>
</feature>
<feature type="transmembrane region" description="Helical" evidence="3">
    <location>
        <begin position="377"/>
        <end position="398"/>
    </location>
</feature>
<dbReference type="PANTHER" id="PTHR38434">
    <property type="entry name" value="BLL2549 PROTEIN"/>
    <property type="match status" value="1"/>
</dbReference>
<accession>A0A843SNC9</accession>
<reference evidence="4 5" key="1">
    <citation type="submission" date="2019-10" db="EMBL/GenBank/DDBJ databases">
        <title>Two novel species isolated from a subtropical stream in China.</title>
        <authorList>
            <person name="Lu H."/>
        </authorList>
    </citation>
    <scope>NUCLEOTIDE SEQUENCE [LARGE SCALE GENOMIC DNA]</scope>
    <source>
        <strain evidence="4 5">FT103W</strain>
    </source>
</reference>
<protein>
    <submittedName>
        <fullName evidence="4">DUF2339 domain-containing protein</fullName>
    </submittedName>
</protein>
<feature type="transmembrane region" description="Helical" evidence="3">
    <location>
        <begin position="410"/>
        <end position="430"/>
    </location>
</feature>
<feature type="transmembrane region" description="Helical" evidence="3">
    <location>
        <begin position="513"/>
        <end position="532"/>
    </location>
</feature>
<feature type="region of interest" description="Disordered" evidence="2">
    <location>
        <begin position="109"/>
        <end position="177"/>
    </location>
</feature>
<feature type="transmembrane region" description="Helical" evidence="3">
    <location>
        <begin position="573"/>
        <end position="594"/>
    </location>
</feature>
<organism evidence="4 5">
    <name type="scientific">Rugamonas rivuli</name>
    <dbReference type="NCBI Taxonomy" id="2743358"/>
    <lineage>
        <taxon>Bacteria</taxon>
        <taxon>Pseudomonadati</taxon>
        <taxon>Pseudomonadota</taxon>
        <taxon>Betaproteobacteria</taxon>
        <taxon>Burkholderiales</taxon>
        <taxon>Oxalobacteraceae</taxon>
        <taxon>Telluria group</taxon>
        <taxon>Rugamonas</taxon>
    </lineage>
</organism>
<feature type="transmembrane region" description="Helical" evidence="3">
    <location>
        <begin position="353"/>
        <end position="371"/>
    </location>
</feature>
<feature type="transmembrane region" description="Helical" evidence="3">
    <location>
        <begin position="1032"/>
        <end position="1054"/>
    </location>
</feature>
<feature type="transmembrane region" description="Helical" evidence="3">
    <location>
        <begin position="1095"/>
        <end position="1112"/>
    </location>
</feature>
<evidence type="ECO:0000256" key="3">
    <source>
        <dbReference type="SAM" id="Phobius"/>
    </source>
</evidence>
<comment type="caution">
    <text evidence="4">The sequence shown here is derived from an EMBL/GenBank/DDBJ whole genome shotgun (WGS) entry which is preliminary data.</text>
</comment>
<dbReference type="RefSeq" id="WP_152809570.1">
    <property type="nucleotide sequence ID" value="NZ_WHUF01000011.1"/>
</dbReference>
<feature type="region of interest" description="Disordered" evidence="2">
    <location>
        <begin position="48"/>
        <end position="71"/>
    </location>
</feature>
<feature type="transmembrane region" description="Helical" evidence="3">
    <location>
        <begin position="489"/>
        <end position="506"/>
    </location>
</feature>
<keyword evidence="3" id="KW-1133">Transmembrane helix</keyword>
<feature type="transmembrane region" description="Helical" evidence="3">
    <location>
        <begin position="606"/>
        <end position="624"/>
    </location>
</feature>
<dbReference type="AlphaFoldDB" id="A0A843SNC9"/>
<feature type="transmembrane region" description="Helical" evidence="3">
    <location>
        <begin position="1066"/>
        <end position="1083"/>
    </location>
</feature>
<feature type="transmembrane region" description="Helical" evidence="3">
    <location>
        <begin position="188"/>
        <end position="212"/>
    </location>
</feature>
<feature type="transmembrane region" description="Helical" evidence="3">
    <location>
        <begin position="922"/>
        <end position="940"/>
    </location>
</feature>
<feature type="transmembrane region" description="Helical" evidence="3">
    <location>
        <begin position="987"/>
        <end position="1012"/>
    </location>
</feature>
<dbReference type="InterPro" id="IPR019286">
    <property type="entry name" value="DUF2339_TM"/>
</dbReference>
<feature type="compositionally biased region" description="Low complexity" evidence="2">
    <location>
        <begin position="141"/>
        <end position="156"/>
    </location>
</feature>
<feature type="compositionally biased region" description="Low complexity" evidence="2">
    <location>
        <begin position="53"/>
        <end position="71"/>
    </location>
</feature>